<keyword evidence="9" id="KW-1185">Reference proteome</keyword>
<dbReference type="PROSITE" id="PS51898">
    <property type="entry name" value="TYR_RECOMBINASE"/>
    <property type="match status" value="1"/>
</dbReference>
<dbReference type="Proteomes" id="UP000441336">
    <property type="component" value="Unassembled WGS sequence"/>
</dbReference>
<organism evidence="8 9">
    <name type="scientific">Hymenobacter ginkgonis</name>
    <dbReference type="NCBI Taxonomy" id="2682976"/>
    <lineage>
        <taxon>Bacteria</taxon>
        <taxon>Pseudomonadati</taxon>
        <taxon>Bacteroidota</taxon>
        <taxon>Cytophagia</taxon>
        <taxon>Cytophagales</taxon>
        <taxon>Hymenobacteraceae</taxon>
        <taxon>Hymenobacter</taxon>
    </lineage>
</organism>
<gene>
    <name evidence="8" type="ORF">GO988_17460</name>
</gene>
<keyword evidence="2" id="KW-0229">DNA integration</keyword>
<dbReference type="Pfam" id="PF17293">
    <property type="entry name" value="Arm-DNA-bind_5"/>
    <property type="match status" value="1"/>
</dbReference>
<evidence type="ECO:0000256" key="2">
    <source>
        <dbReference type="ARBA" id="ARBA00022908"/>
    </source>
</evidence>
<protein>
    <submittedName>
        <fullName evidence="8">Tyrosine-type recombinase/integrase</fullName>
    </submittedName>
</protein>
<feature type="domain" description="Tyr recombinase" evidence="6">
    <location>
        <begin position="213"/>
        <end position="412"/>
    </location>
</feature>
<dbReference type="InterPro" id="IPR010998">
    <property type="entry name" value="Integrase_recombinase_N"/>
</dbReference>
<dbReference type="InterPro" id="IPR013762">
    <property type="entry name" value="Integrase-like_cat_sf"/>
</dbReference>
<dbReference type="PANTHER" id="PTHR30349:SF64">
    <property type="entry name" value="PROPHAGE INTEGRASE INTD-RELATED"/>
    <property type="match status" value="1"/>
</dbReference>
<evidence type="ECO:0000313" key="8">
    <source>
        <dbReference type="EMBL" id="MVN78119.1"/>
    </source>
</evidence>
<dbReference type="GO" id="GO:0003677">
    <property type="term" value="F:DNA binding"/>
    <property type="evidence" value="ECO:0007669"/>
    <property type="project" value="UniProtKB-UniRule"/>
</dbReference>
<dbReference type="Pfam" id="PF13102">
    <property type="entry name" value="Phage_int_SAM_5"/>
    <property type="match status" value="1"/>
</dbReference>
<evidence type="ECO:0000256" key="1">
    <source>
        <dbReference type="ARBA" id="ARBA00008857"/>
    </source>
</evidence>
<evidence type="ECO:0000256" key="5">
    <source>
        <dbReference type="PROSITE-ProRule" id="PRU01248"/>
    </source>
</evidence>
<name>A0A7K1TI82_9BACT</name>
<dbReference type="Pfam" id="PF00589">
    <property type="entry name" value="Phage_integrase"/>
    <property type="match status" value="1"/>
</dbReference>
<dbReference type="PROSITE" id="PS51900">
    <property type="entry name" value="CB"/>
    <property type="match status" value="1"/>
</dbReference>
<proteinExistence type="inferred from homology"/>
<reference evidence="8 9" key="1">
    <citation type="submission" date="2019-12" db="EMBL/GenBank/DDBJ databases">
        <title>Hymenobacter sp. HMF4947 Genome sequencing and assembly.</title>
        <authorList>
            <person name="Kang H."/>
            <person name="Cha I."/>
            <person name="Kim H."/>
            <person name="Joh K."/>
        </authorList>
    </citation>
    <scope>NUCLEOTIDE SEQUENCE [LARGE SCALE GENOMIC DNA]</scope>
    <source>
        <strain evidence="8 9">HMF4947</strain>
    </source>
</reference>
<evidence type="ECO:0000256" key="3">
    <source>
        <dbReference type="ARBA" id="ARBA00023125"/>
    </source>
</evidence>
<dbReference type="Gene3D" id="1.10.443.10">
    <property type="entry name" value="Intergrase catalytic core"/>
    <property type="match status" value="1"/>
</dbReference>
<dbReference type="InterPro" id="IPR035386">
    <property type="entry name" value="Arm-DNA-bind_5"/>
</dbReference>
<feature type="domain" description="Core-binding (CB)" evidence="7">
    <location>
        <begin position="104"/>
        <end position="192"/>
    </location>
</feature>
<dbReference type="RefSeq" id="WP_157567895.1">
    <property type="nucleotide sequence ID" value="NZ_WQKZ01000004.1"/>
</dbReference>
<evidence type="ECO:0000259" key="6">
    <source>
        <dbReference type="PROSITE" id="PS51898"/>
    </source>
</evidence>
<dbReference type="Gene3D" id="1.10.150.130">
    <property type="match status" value="1"/>
</dbReference>
<comment type="caution">
    <text evidence="8">The sequence shown here is derived from an EMBL/GenBank/DDBJ whole genome shotgun (WGS) entry which is preliminary data.</text>
</comment>
<dbReference type="InterPro" id="IPR050090">
    <property type="entry name" value="Tyrosine_recombinase_XerCD"/>
</dbReference>
<keyword evidence="4" id="KW-0233">DNA recombination</keyword>
<dbReference type="PANTHER" id="PTHR30349">
    <property type="entry name" value="PHAGE INTEGRASE-RELATED"/>
    <property type="match status" value="1"/>
</dbReference>
<evidence type="ECO:0000256" key="4">
    <source>
        <dbReference type="ARBA" id="ARBA00023172"/>
    </source>
</evidence>
<comment type="similarity">
    <text evidence="1">Belongs to the 'phage' integrase family.</text>
</comment>
<accession>A0A7K1TI82</accession>
<dbReference type="AlphaFoldDB" id="A0A7K1TI82"/>
<dbReference type="SUPFAM" id="SSF56349">
    <property type="entry name" value="DNA breaking-rejoining enzymes"/>
    <property type="match status" value="1"/>
</dbReference>
<dbReference type="InterPro" id="IPR044068">
    <property type="entry name" value="CB"/>
</dbReference>
<dbReference type="GO" id="GO:0006310">
    <property type="term" value="P:DNA recombination"/>
    <property type="evidence" value="ECO:0007669"/>
    <property type="project" value="UniProtKB-KW"/>
</dbReference>
<dbReference type="InterPro" id="IPR002104">
    <property type="entry name" value="Integrase_catalytic"/>
</dbReference>
<dbReference type="CDD" id="cd01185">
    <property type="entry name" value="INTN1_C_like"/>
    <property type="match status" value="1"/>
</dbReference>
<evidence type="ECO:0000259" key="7">
    <source>
        <dbReference type="PROSITE" id="PS51900"/>
    </source>
</evidence>
<dbReference type="InterPro" id="IPR011010">
    <property type="entry name" value="DNA_brk_join_enz"/>
</dbReference>
<dbReference type="InterPro" id="IPR025269">
    <property type="entry name" value="SAM-like_dom"/>
</dbReference>
<dbReference type="EMBL" id="WQKZ01000004">
    <property type="protein sequence ID" value="MVN78119.1"/>
    <property type="molecule type" value="Genomic_DNA"/>
</dbReference>
<dbReference type="GO" id="GO:0015074">
    <property type="term" value="P:DNA integration"/>
    <property type="evidence" value="ECO:0007669"/>
    <property type="project" value="UniProtKB-KW"/>
</dbReference>
<sequence>MTVKFVLREDKTDKNGLAPVFIIAHFEGLRLQGFTREKCLAKEWNADKQRFRKAKEGYEEANNVLDAIAERVQKRYRELRTAGTPPTLALIREVINPTAIVPELGFVEAMTAFIEVLRGRGYAFNTLRHYGTARNHLATFLASGRRKKINVANYDGATHDDFVKYLRTSCGLGANGIYSVVKDLKTFLRYAQDERQQTLGLELKRVEVRYADQAKTYLSGADLAALAAVKLSATLEPARDVFLFCCYTGLRYSDVAALHGGNLHALGANGDGDQVLRLVQTKTRATVSIYLSRLAADILDRYAAPERSGDGAKLLPVLANQPMNRYLKKITQQAGLKRLVEVVSTAGGRVVKEAVPLHELVTMHTARHTFAVQSLLRGMPVAVLQRVMGHSKIQNTMKYAQVVEELQHQAMRAAGDGPATPAAAVLDNAVCAAMAAA</sequence>
<keyword evidence="3 5" id="KW-0238">DNA-binding</keyword>
<evidence type="ECO:0000313" key="9">
    <source>
        <dbReference type="Proteomes" id="UP000441336"/>
    </source>
</evidence>